<name>A0ABY4PBL4_9LACO</name>
<dbReference type="RefSeq" id="WP_249512232.1">
    <property type="nucleotide sequence ID" value="NZ_CP093365.1"/>
</dbReference>
<gene>
    <name evidence="1" type="ORF">MOO47_04275</name>
</gene>
<reference evidence="1 2" key="1">
    <citation type="journal article" date="2022" name="Int. J. Syst. Evol. Microbiol.">
        <title>Apilactobacillus apisilvae sp. nov., Nicolia spurrieriana gen. nov. sp. nov., Bombilactobacillus folatiphilus sp. nov. and Bombilactobacillus thymidiniphilus sp. nov., four new lactic acid bacterial isolates from stingless bees Tetragonula carbonaria and Austroplebeia australis.</title>
        <authorList>
            <person name="Oliphant S.A."/>
            <person name="Watson-Haigh N.S."/>
            <person name="Sumby K.M."/>
            <person name="Gardner J."/>
            <person name="Groom S."/>
            <person name="Jiranek V."/>
        </authorList>
    </citation>
    <scope>NUCLEOTIDE SEQUENCE [LARGE SCALE GENOMIC DNA]</scope>
    <source>
        <strain evidence="1 2">SG4_A1</strain>
    </source>
</reference>
<proteinExistence type="predicted"/>
<organism evidence="1 2">
    <name type="scientific">Bombilactobacillus thymidiniphilus</name>
    <dbReference type="NCBI Taxonomy" id="2923363"/>
    <lineage>
        <taxon>Bacteria</taxon>
        <taxon>Bacillati</taxon>
        <taxon>Bacillota</taxon>
        <taxon>Bacilli</taxon>
        <taxon>Lactobacillales</taxon>
        <taxon>Lactobacillaceae</taxon>
        <taxon>Bombilactobacillus</taxon>
    </lineage>
</organism>
<evidence type="ECO:0000313" key="1">
    <source>
        <dbReference type="EMBL" id="UQS83005.1"/>
    </source>
</evidence>
<keyword evidence="2" id="KW-1185">Reference proteome</keyword>
<sequence length="87" mass="9345">MVKIKSDQAVAQQHATNLKVQTNKVTPANAGATNLSGVKDMVKVQTKLGANATKLQQASQTLSTKLNRVASGLSKQDQQVSQLWNQK</sequence>
<dbReference type="EMBL" id="CP093365">
    <property type="protein sequence ID" value="UQS83005.1"/>
    <property type="molecule type" value="Genomic_DNA"/>
</dbReference>
<dbReference type="InterPro" id="IPR021477">
    <property type="entry name" value="TVIIS_effector_SACOL2603_fam"/>
</dbReference>
<evidence type="ECO:0000313" key="2">
    <source>
        <dbReference type="Proteomes" id="UP000831947"/>
    </source>
</evidence>
<dbReference type="Proteomes" id="UP000831947">
    <property type="component" value="Chromosome"/>
</dbReference>
<accession>A0ABY4PBL4</accession>
<dbReference type="NCBIfam" id="TIGR04197">
    <property type="entry name" value="T7SS_SACOL2603"/>
    <property type="match status" value="1"/>
</dbReference>
<protein>
    <submittedName>
        <fullName evidence="1">TIGR04197 family type VII secretion effector</fullName>
    </submittedName>
</protein>